<feature type="binding site" evidence="10">
    <location>
        <position position="166"/>
    </location>
    <ligand>
        <name>Mn(2+)</name>
        <dbReference type="ChEBI" id="CHEBI:29035"/>
    </ligand>
</feature>
<comment type="similarity">
    <text evidence="10">Belongs to the CRISPR-associated endonuclease Cas1 family.</text>
</comment>
<evidence type="ECO:0000256" key="6">
    <source>
        <dbReference type="ARBA" id="ARBA00023118"/>
    </source>
</evidence>
<dbReference type="InterPro" id="IPR050646">
    <property type="entry name" value="Cas1"/>
</dbReference>
<name>A0ABW8NFI6_9GAMM</name>
<dbReference type="PANTHER" id="PTHR34353">
    <property type="entry name" value="CRISPR-ASSOCIATED ENDONUCLEASE CAS1 1"/>
    <property type="match status" value="1"/>
</dbReference>
<keyword evidence="12" id="KW-1185">Reference proteome</keyword>
<evidence type="ECO:0000256" key="3">
    <source>
        <dbReference type="ARBA" id="ARBA00022759"/>
    </source>
</evidence>
<evidence type="ECO:0000256" key="10">
    <source>
        <dbReference type="HAMAP-Rule" id="MF_01470"/>
    </source>
</evidence>
<evidence type="ECO:0000256" key="7">
    <source>
        <dbReference type="ARBA" id="ARBA00023125"/>
    </source>
</evidence>
<dbReference type="RefSeq" id="WP_369856503.1">
    <property type="nucleotide sequence ID" value="NZ_JBBKTX010000004.1"/>
</dbReference>
<dbReference type="Proteomes" id="UP001620597">
    <property type="component" value="Unassembled WGS sequence"/>
</dbReference>
<keyword evidence="6 10" id="KW-0051">Antiviral defense</keyword>
<dbReference type="HAMAP" id="MF_01470">
    <property type="entry name" value="Cas1"/>
    <property type="match status" value="1"/>
</dbReference>
<dbReference type="Pfam" id="PF01867">
    <property type="entry name" value="Cas_Cas1"/>
    <property type="match status" value="1"/>
</dbReference>
<evidence type="ECO:0000256" key="4">
    <source>
        <dbReference type="ARBA" id="ARBA00022801"/>
    </source>
</evidence>
<accession>A0ABW8NFI6</accession>
<sequence length="326" mass="37179">MKHVIIQDYGRMLGLTSERLVIRDNEQEKEIPLRRISTITIQKPGISLSSNLLTACARHGIKVFIGHRAEEMCSLHGVAQHAVVQNRIHQFTFLANDQQKYRIARAFVYGKVRNQRATLLYFQKQRCSDAIKHISQQAAEALGQLSEQIRNLGYNERWHSTLLGLEGQAAHTYWQALAKGQWLGDAFHGRVGRGATDAANQALNYGYGILTSVVWNALINAGLEPYLGALHTPRPGKPSLVLDMMEEYRPWVVDRNVIKLRGELSDGLLKPKTRQKLSQSVLATFESPIPYHGKRLRLESALQRQCYRLCGMFADQYKYRPLLFKW</sequence>
<evidence type="ECO:0000256" key="9">
    <source>
        <dbReference type="ARBA" id="ARBA00038592"/>
    </source>
</evidence>
<feature type="binding site" evidence="10">
    <location>
        <position position="231"/>
    </location>
    <ligand>
        <name>Mn(2+)</name>
        <dbReference type="ChEBI" id="CHEBI:29035"/>
    </ligand>
</feature>
<evidence type="ECO:0000313" key="11">
    <source>
        <dbReference type="EMBL" id="MFK4751715.1"/>
    </source>
</evidence>
<keyword evidence="4 10" id="KW-0378">Hydrolase</keyword>
<evidence type="ECO:0000313" key="12">
    <source>
        <dbReference type="Proteomes" id="UP001620597"/>
    </source>
</evidence>
<evidence type="ECO:0000256" key="5">
    <source>
        <dbReference type="ARBA" id="ARBA00022842"/>
    </source>
</evidence>
<keyword evidence="8 10" id="KW-0464">Manganese</keyword>
<dbReference type="InterPro" id="IPR002729">
    <property type="entry name" value="CRISPR-assoc_Cas1"/>
</dbReference>
<keyword evidence="7 10" id="KW-0238">DNA-binding</keyword>
<feature type="binding site" evidence="10">
    <location>
        <position position="246"/>
    </location>
    <ligand>
        <name>Mn(2+)</name>
        <dbReference type="ChEBI" id="CHEBI:29035"/>
    </ligand>
</feature>
<keyword evidence="2 10" id="KW-0479">Metal-binding</keyword>
<dbReference type="Gene3D" id="1.20.120.920">
    <property type="entry name" value="CRISPR-associated endonuclease Cas1, C-terminal domain"/>
    <property type="match status" value="1"/>
</dbReference>
<gene>
    <name evidence="10 11" type="primary">cas1</name>
    <name evidence="11" type="ORF">WG929_04740</name>
</gene>
<evidence type="ECO:0000256" key="1">
    <source>
        <dbReference type="ARBA" id="ARBA00022722"/>
    </source>
</evidence>
<dbReference type="GO" id="GO:0004519">
    <property type="term" value="F:endonuclease activity"/>
    <property type="evidence" value="ECO:0007669"/>
    <property type="project" value="UniProtKB-KW"/>
</dbReference>
<dbReference type="EC" id="3.1.-.-" evidence="10"/>
<keyword evidence="5 10" id="KW-0460">Magnesium</keyword>
<dbReference type="EMBL" id="JBBKTX010000004">
    <property type="protein sequence ID" value="MFK4751715.1"/>
    <property type="molecule type" value="Genomic_DNA"/>
</dbReference>
<comment type="caution">
    <text evidence="11">The sequence shown here is derived from an EMBL/GenBank/DDBJ whole genome shotgun (WGS) entry which is preliminary data.</text>
</comment>
<dbReference type="NCBIfam" id="TIGR00287">
    <property type="entry name" value="cas1"/>
    <property type="match status" value="1"/>
</dbReference>
<evidence type="ECO:0000256" key="8">
    <source>
        <dbReference type="ARBA" id="ARBA00023211"/>
    </source>
</evidence>
<comment type="cofactor">
    <cofactor evidence="10">
        <name>Mg(2+)</name>
        <dbReference type="ChEBI" id="CHEBI:18420"/>
    </cofactor>
    <cofactor evidence="10">
        <name>Mn(2+)</name>
        <dbReference type="ChEBI" id="CHEBI:29035"/>
    </cofactor>
</comment>
<keyword evidence="1 10" id="KW-0540">Nuclease</keyword>
<dbReference type="PANTHER" id="PTHR34353:SF2">
    <property type="entry name" value="CRISPR-ASSOCIATED ENDONUCLEASE CAS1 1"/>
    <property type="match status" value="1"/>
</dbReference>
<comment type="subunit">
    <text evidence="9 10">Homodimer, forms a heterotetramer with a Cas2 homodimer.</text>
</comment>
<evidence type="ECO:0000256" key="2">
    <source>
        <dbReference type="ARBA" id="ARBA00022723"/>
    </source>
</evidence>
<keyword evidence="3 10" id="KW-0255">Endonuclease</keyword>
<dbReference type="InterPro" id="IPR042206">
    <property type="entry name" value="CRISPR-assoc_Cas1_C"/>
</dbReference>
<proteinExistence type="inferred from homology"/>
<reference evidence="11 12" key="1">
    <citation type="submission" date="2024-03" db="EMBL/GenBank/DDBJ databases">
        <title>High-quality draft genome sequence of Oceanobacter sp. wDCs-4.</title>
        <authorList>
            <person name="Dong C."/>
        </authorList>
    </citation>
    <scope>NUCLEOTIDE SEQUENCE [LARGE SCALE GENOMIC DNA]</scope>
    <source>
        <strain evidence="12">wDCs-4</strain>
    </source>
</reference>
<protein>
    <recommendedName>
        <fullName evidence="10">CRISPR-associated endonuclease Cas1</fullName>
        <ecNumber evidence="10">3.1.-.-</ecNumber>
    </recommendedName>
</protein>
<organism evidence="11 12">
    <name type="scientific">Oceanobacter antarcticus</name>
    <dbReference type="NCBI Taxonomy" id="3133425"/>
    <lineage>
        <taxon>Bacteria</taxon>
        <taxon>Pseudomonadati</taxon>
        <taxon>Pseudomonadota</taxon>
        <taxon>Gammaproteobacteria</taxon>
        <taxon>Oceanospirillales</taxon>
        <taxon>Oceanospirillaceae</taxon>
        <taxon>Oceanobacter</taxon>
    </lineage>
</organism>
<dbReference type="CDD" id="cd09634">
    <property type="entry name" value="Cas1_I-II-III"/>
    <property type="match status" value="1"/>
</dbReference>
<dbReference type="InterPro" id="IPR042211">
    <property type="entry name" value="CRISPR-assoc_Cas1_N"/>
</dbReference>
<comment type="function">
    <text evidence="10">CRISPR (clustered regularly interspaced short palindromic repeat), is an adaptive immune system that provides protection against mobile genetic elements (viruses, transposable elements and conjugative plasmids). CRISPR clusters contain spacers, sequences complementary to antecedent mobile elements, and target invading nucleic acids. CRISPR clusters are transcribed and processed into CRISPR RNA (crRNA). Acts as a dsDNA endonuclease. Involved in the integration of spacer DNA into the CRISPR cassette.</text>
</comment>
<dbReference type="Gene3D" id="3.100.10.20">
    <property type="entry name" value="CRISPR-associated endonuclease Cas1, N-terminal domain"/>
    <property type="match status" value="1"/>
</dbReference>